<accession>A0ABD0KHZ0</accession>
<sequence length="83" mass="8783">MNRPMRTPNVKHYCSGTFHMCNSYCEGGVLSSNQQQAVCTGGFVFLTQQPAPIDLSPPTSSLHSKLSGISVAQCPSGCMAAMS</sequence>
<protein>
    <submittedName>
        <fullName evidence="1">Uncharacterized protein</fullName>
    </submittedName>
</protein>
<proteinExistence type="predicted"/>
<dbReference type="Proteomes" id="UP001519460">
    <property type="component" value="Unassembled WGS sequence"/>
</dbReference>
<dbReference type="EMBL" id="JACVVK020000176">
    <property type="protein sequence ID" value="KAK7486642.1"/>
    <property type="molecule type" value="Genomic_DNA"/>
</dbReference>
<name>A0ABD0KHZ0_9CAEN</name>
<evidence type="ECO:0000313" key="1">
    <source>
        <dbReference type="EMBL" id="KAK7486642.1"/>
    </source>
</evidence>
<comment type="caution">
    <text evidence="1">The sequence shown here is derived from an EMBL/GenBank/DDBJ whole genome shotgun (WGS) entry which is preliminary data.</text>
</comment>
<organism evidence="1 2">
    <name type="scientific">Batillaria attramentaria</name>
    <dbReference type="NCBI Taxonomy" id="370345"/>
    <lineage>
        <taxon>Eukaryota</taxon>
        <taxon>Metazoa</taxon>
        <taxon>Spiralia</taxon>
        <taxon>Lophotrochozoa</taxon>
        <taxon>Mollusca</taxon>
        <taxon>Gastropoda</taxon>
        <taxon>Caenogastropoda</taxon>
        <taxon>Sorbeoconcha</taxon>
        <taxon>Cerithioidea</taxon>
        <taxon>Batillariidae</taxon>
        <taxon>Batillaria</taxon>
    </lineage>
</organism>
<evidence type="ECO:0000313" key="2">
    <source>
        <dbReference type="Proteomes" id="UP001519460"/>
    </source>
</evidence>
<keyword evidence="2" id="KW-1185">Reference proteome</keyword>
<dbReference type="AlphaFoldDB" id="A0ABD0KHZ0"/>
<gene>
    <name evidence="1" type="ORF">BaRGS_00022167</name>
</gene>
<reference evidence="1 2" key="1">
    <citation type="journal article" date="2023" name="Sci. Data">
        <title>Genome assembly of the Korean intertidal mud-creeper Batillaria attramentaria.</title>
        <authorList>
            <person name="Patra A.K."/>
            <person name="Ho P.T."/>
            <person name="Jun S."/>
            <person name="Lee S.J."/>
            <person name="Kim Y."/>
            <person name="Won Y.J."/>
        </authorList>
    </citation>
    <scope>NUCLEOTIDE SEQUENCE [LARGE SCALE GENOMIC DNA]</scope>
    <source>
        <strain evidence="1">Wonlab-2016</strain>
    </source>
</reference>